<dbReference type="Gene3D" id="1.10.10.10">
    <property type="entry name" value="Winged helix-like DNA-binding domain superfamily/Winged helix DNA-binding domain"/>
    <property type="match status" value="1"/>
</dbReference>
<keyword evidence="2" id="KW-0805">Transcription regulation</keyword>
<reference evidence="8 9" key="1">
    <citation type="submission" date="2020-08" db="EMBL/GenBank/DDBJ databases">
        <title>Genomic Encyclopedia of Type Strains, Phase IV (KMG-IV): sequencing the most valuable type-strain genomes for metagenomic binning, comparative biology and taxonomic classification.</title>
        <authorList>
            <person name="Goeker M."/>
        </authorList>
    </citation>
    <scope>NUCLEOTIDE SEQUENCE [LARGE SCALE GENOMIC DNA]</scope>
    <source>
        <strain evidence="8 9">DSM 27939</strain>
    </source>
</reference>
<dbReference type="CDD" id="cd06171">
    <property type="entry name" value="Sigma70_r4"/>
    <property type="match status" value="1"/>
</dbReference>
<dbReference type="InterPro" id="IPR014284">
    <property type="entry name" value="RNA_pol_sigma-70_dom"/>
</dbReference>
<keyword evidence="4" id="KW-0238">DNA-binding</keyword>
<evidence type="ECO:0000259" key="7">
    <source>
        <dbReference type="Pfam" id="PF08281"/>
    </source>
</evidence>
<organism evidence="8 9">
    <name type="scientific">Deinococcus humi</name>
    <dbReference type="NCBI Taxonomy" id="662880"/>
    <lineage>
        <taxon>Bacteria</taxon>
        <taxon>Thermotogati</taxon>
        <taxon>Deinococcota</taxon>
        <taxon>Deinococci</taxon>
        <taxon>Deinococcales</taxon>
        <taxon>Deinococcaceae</taxon>
        <taxon>Deinococcus</taxon>
    </lineage>
</organism>
<name>A0A7W8JR84_9DEIO</name>
<keyword evidence="5" id="KW-0804">Transcription</keyword>
<dbReference type="Gene3D" id="1.10.1740.10">
    <property type="match status" value="1"/>
</dbReference>
<dbReference type="InterPro" id="IPR036388">
    <property type="entry name" value="WH-like_DNA-bd_sf"/>
</dbReference>
<dbReference type="SUPFAM" id="SSF88946">
    <property type="entry name" value="Sigma2 domain of RNA polymerase sigma factors"/>
    <property type="match status" value="1"/>
</dbReference>
<sequence>MRDPPAPSPVSVHVSAPDAPEVCDLDLARQAAHDERAFEALVNRHAAGVHRLAAGMVGPGAADDVVQEVFMAVHKGLSGFRGEAAFSTWLHRIALNACHKAIRGKGHPTVSLGGVSEPAAPHDPVHAGEQADLRARLARALQTLPEDQREAVSLRELSGLDYAEIAAITGAELGTVKSRINRGRAALRAYLTGLGIRP</sequence>
<keyword evidence="9" id="KW-1185">Reference proteome</keyword>
<evidence type="ECO:0000256" key="5">
    <source>
        <dbReference type="ARBA" id="ARBA00023163"/>
    </source>
</evidence>
<dbReference type="GO" id="GO:0003677">
    <property type="term" value="F:DNA binding"/>
    <property type="evidence" value="ECO:0007669"/>
    <property type="project" value="UniProtKB-KW"/>
</dbReference>
<dbReference type="InterPro" id="IPR013324">
    <property type="entry name" value="RNA_pol_sigma_r3/r4-like"/>
</dbReference>
<dbReference type="Pfam" id="PF08281">
    <property type="entry name" value="Sigma70_r4_2"/>
    <property type="match status" value="1"/>
</dbReference>
<evidence type="ECO:0000256" key="2">
    <source>
        <dbReference type="ARBA" id="ARBA00023015"/>
    </source>
</evidence>
<dbReference type="NCBIfam" id="TIGR02937">
    <property type="entry name" value="sigma70-ECF"/>
    <property type="match status" value="1"/>
</dbReference>
<evidence type="ECO:0000259" key="6">
    <source>
        <dbReference type="Pfam" id="PF04542"/>
    </source>
</evidence>
<evidence type="ECO:0000256" key="3">
    <source>
        <dbReference type="ARBA" id="ARBA00023082"/>
    </source>
</evidence>
<dbReference type="InterPro" id="IPR039425">
    <property type="entry name" value="RNA_pol_sigma-70-like"/>
</dbReference>
<feature type="domain" description="RNA polymerase sigma-70 region 2" evidence="6">
    <location>
        <begin position="41"/>
        <end position="105"/>
    </location>
</feature>
<comment type="similarity">
    <text evidence="1">Belongs to the sigma-70 factor family. ECF subfamily.</text>
</comment>
<evidence type="ECO:0000256" key="4">
    <source>
        <dbReference type="ARBA" id="ARBA00023125"/>
    </source>
</evidence>
<keyword evidence="3" id="KW-0731">Sigma factor</keyword>
<dbReference type="SUPFAM" id="SSF88659">
    <property type="entry name" value="Sigma3 and sigma4 domains of RNA polymerase sigma factors"/>
    <property type="match status" value="1"/>
</dbReference>
<evidence type="ECO:0000313" key="9">
    <source>
        <dbReference type="Proteomes" id="UP000552709"/>
    </source>
</evidence>
<dbReference type="AlphaFoldDB" id="A0A7W8JR84"/>
<dbReference type="InterPro" id="IPR013325">
    <property type="entry name" value="RNA_pol_sigma_r2"/>
</dbReference>
<dbReference type="InterPro" id="IPR007627">
    <property type="entry name" value="RNA_pol_sigma70_r2"/>
</dbReference>
<gene>
    <name evidence="8" type="ORF">HNQ08_000536</name>
</gene>
<dbReference type="EMBL" id="JACHFL010000001">
    <property type="protein sequence ID" value="MBB5361465.1"/>
    <property type="molecule type" value="Genomic_DNA"/>
</dbReference>
<comment type="caution">
    <text evidence="8">The sequence shown here is derived from an EMBL/GenBank/DDBJ whole genome shotgun (WGS) entry which is preliminary data.</text>
</comment>
<dbReference type="Proteomes" id="UP000552709">
    <property type="component" value="Unassembled WGS sequence"/>
</dbReference>
<dbReference type="GO" id="GO:0016987">
    <property type="term" value="F:sigma factor activity"/>
    <property type="evidence" value="ECO:0007669"/>
    <property type="project" value="UniProtKB-KW"/>
</dbReference>
<dbReference type="PANTHER" id="PTHR43133">
    <property type="entry name" value="RNA POLYMERASE ECF-TYPE SIGMA FACTO"/>
    <property type="match status" value="1"/>
</dbReference>
<evidence type="ECO:0000313" key="8">
    <source>
        <dbReference type="EMBL" id="MBB5361465.1"/>
    </source>
</evidence>
<dbReference type="RefSeq" id="WP_342355672.1">
    <property type="nucleotide sequence ID" value="NZ_JACHFL010000001.1"/>
</dbReference>
<protein>
    <submittedName>
        <fullName evidence="8">RNA polymerase sigma-70 factor (ECF subfamily)</fullName>
    </submittedName>
</protein>
<accession>A0A7W8JR84</accession>
<dbReference type="GO" id="GO:0006352">
    <property type="term" value="P:DNA-templated transcription initiation"/>
    <property type="evidence" value="ECO:0007669"/>
    <property type="project" value="InterPro"/>
</dbReference>
<proteinExistence type="inferred from homology"/>
<dbReference type="Pfam" id="PF04542">
    <property type="entry name" value="Sigma70_r2"/>
    <property type="match status" value="1"/>
</dbReference>
<dbReference type="InterPro" id="IPR013249">
    <property type="entry name" value="RNA_pol_sigma70_r4_t2"/>
</dbReference>
<feature type="domain" description="RNA polymerase sigma factor 70 region 4 type 2" evidence="7">
    <location>
        <begin position="135"/>
        <end position="187"/>
    </location>
</feature>
<dbReference type="PANTHER" id="PTHR43133:SF8">
    <property type="entry name" value="RNA POLYMERASE SIGMA FACTOR HI_1459-RELATED"/>
    <property type="match status" value="1"/>
</dbReference>
<evidence type="ECO:0000256" key="1">
    <source>
        <dbReference type="ARBA" id="ARBA00010641"/>
    </source>
</evidence>